<dbReference type="InterPro" id="IPR036412">
    <property type="entry name" value="HAD-like_sf"/>
</dbReference>
<dbReference type="GO" id="GO:0003824">
    <property type="term" value="F:catalytic activity"/>
    <property type="evidence" value="ECO:0007669"/>
    <property type="project" value="UniProtKB-ARBA"/>
</dbReference>
<gene>
    <name evidence="2" type="ORF">TSPGSL018_2387</name>
</gene>
<dbReference type="Pfam" id="PF05116">
    <property type="entry name" value="S6PP"/>
    <property type="match status" value="1"/>
</dbReference>
<dbReference type="SUPFAM" id="SSF56784">
    <property type="entry name" value="HAD-like"/>
    <property type="match status" value="1"/>
</dbReference>
<dbReference type="InterPro" id="IPR006380">
    <property type="entry name" value="SPP-like_dom"/>
</dbReference>
<evidence type="ECO:0000313" key="2">
    <source>
        <dbReference type="EMBL" id="JAC83840.1"/>
    </source>
</evidence>
<sequence>MTQGILFSDVDGTLVHYPDTFDALGTLGSFSSDNRGRIFTTVEGEEQTVLQLHPSSTGLQGAISLRTLRLCKQVRRMGIKLVVISGARTSTMMQRLPFLPYADAIVTENGGRIFLRDEESLTAASLVEDLSWREKLSCVTGPVSQEGTSPDRRQGLLWDMYRYFKQRGWELDANSYSTSFRVKAAALESSSRLADELAALPPELACSFNLGMADVYPATSGKEMAAKWLMDKWGAAPGSCSLLCDDDNDIGIAGAVGRVFMPSVSADSIRKVAEADPAKFYVARARGFAATEEAIEEFLRNARRPRCAVQ</sequence>
<dbReference type="InterPro" id="IPR023214">
    <property type="entry name" value="HAD_sf"/>
</dbReference>
<dbReference type="AlphaFoldDB" id="A0A061SLR9"/>
<reference evidence="2" key="1">
    <citation type="submission" date="2014-05" db="EMBL/GenBank/DDBJ databases">
        <title>The transcriptome of the halophilic microalga Tetraselmis sp. GSL018 isolated from the Great Salt Lake, Utah.</title>
        <authorList>
            <person name="Jinkerson R.E."/>
            <person name="D'Adamo S."/>
            <person name="Posewitz M.C."/>
        </authorList>
    </citation>
    <scope>NUCLEOTIDE SEQUENCE</scope>
    <source>
        <strain evidence="2">GSL018</strain>
    </source>
</reference>
<dbReference type="EMBL" id="GBEZ01001104">
    <property type="protein sequence ID" value="JAC83840.1"/>
    <property type="molecule type" value="Transcribed_RNA"/>
</dbReference>
<organism evidence="2">
    <name type="scientific">Tetraselmis sp. GSL018</name>
    <dbReference type="NCBI Taxonomy" id="582737"/>
    <lineage>
        <taxon>Eukaryota</taxon>
        <taxon>Viridiplantae</taxon>
        <taxon>Chlorophyta</taxon>
        <taxon>core chlorophytes</taxon>
        <taxon>Chlorodendrophyceae</taxon>
        <taxon>Chlorodendrales</taxon>
        <taxon>Chlorodendraceae</taxon>
        <taxon>Tetraselmis</taxon>
    </lineage>
</organism>
<dbReference type="Gene3D" id="3.40.50.1000">
    <property type="entry name" value="HAD superfamily/HAD-like"/>
    <property type="match status" value="1"/>
</dbReference>
<evidence type="ECO:0000259" key="1">
    <source>
        <dbReference type="Pfam" id="PF05116"/>
    </source>
</evidence>
<feature type="domain" description="Sucrose phosphatase-like" evidence="1">
    <location>
        <begin position="170"/>
        <end position="298"/>
    </location>
</feature>
<accession>A0A061SLR9</accession>
<name>A0A061SLR9_9CHLO</name>
<proteinExistence type="predicted"/>
<protein>
    <recommendedName>
        <fullName evidence="1">Sucrose phosphatase-like domain-containing protein</fullName>
    </recommendedName>
</protein>